<feature type="region of interest" description="Disordered" evidence="4">
    <location>
        <begin position="393"/>
        <end position="415"/>
    </location>
</feature>
<dbReference type="PROSITE" id="PS00678">
    <property type="entry name" value="WD_REPEATS_1"/>
    <property type="match status" value="1"/>
</dbReference>
<feature type="region of interest" description="Disordered" evidence="4">
    <location>
        <begin position="342"/>
        <end position="361"/>
    </location>
</feature>
<dbReference type="InterPro" id="IPR059157">
    <property type="entry name" value="WDR36-Utp21_N"/>
</dbReference>
<dbReference type="Pfam" id="PF25171">
    <property type="entry name" value="Beta-prop_WDR36-Utp21_1st"/>
    <property type="match status" value="1"/>
</dbReference>
<feature type="domain" description="WDR36/Utp21 N-terminal" evidence="6">
    <location>
        <begin position="57"/>
        <end position="333"/>
    </location>
</feature>
<dbReference type="SUPFAM" id="SSF50998">
    <property type="entry name" value="Quinoprotein alcohol dehydrogenase-like"/>
    <property type="match status" value="1"/>
</dbReference>
<dbReference type="GO" id="GO:0032040">
    <property type="term" value="C:small-subunit processome"/>
    <property type="evidence" value="ECO:0007669"/>
    <property type="project" value="InterPro"/>
</dbReference>
<dbReference type="Gene3D" id="2.130.10.10">
    <property type="entry name" value="YVTN repeat-like/Quinoprotein amine dehydrogenase"/>
    <property type="match status" value="2"/>
</dbReference>
<reference evidence="7" key="1">
    <citation type="submission" date="2023-04" db="EMBL/GenBank/DDBJ databases">
        <title>Ambrosiozyma monospora NBRC 1965.</title>
        <authorList>
            <person name="Ichikawa N."/>
            <person name="Sato H."/>
            <person name="Tonouchi N."/>
        </authorList>
    </citation>
    <scope>NUCLEOTIDE SEQUENCE</scope>
    <source>
        <strain evidence="7">NBRC 1965</strain>
    </source>
</reference>
<evidence type="ECO:0000256" key="2">
    <source>
        <dbReference type="ARBA" id="ARBA00022737"/>
    </source>
</evidence>
<dbReference type="InterPro" id="IPR001680">
    <property type="entry name" value="WD40_rpt"/>
</dbReference>
<dbReference type="Proteomes" id="UP001165063">
    <property type="component" value="Unassembled WGS sequence"/>
</dbReference>
<dbReference type="InterPro" id="IPR011047">
    <property type="entry name" value="Quinoprotein_ADH-like_sf"/>
</dbReference>
<dbReference type="GO" id="GO:0034388">
    <property type="term" value="C:Pwp2p-containing subcomplex of 90S preribosome"/>
    <property type="evidence" value="ECO:0007669"/>
    <property type="project" value="TreeGrafter"/>
</dbReference>
<evidence type="ECO:0000256" key="1">
    <source>
        <dbReference type="ARBA" id="ARBA00022574"/>
    </source>
</evidence>
<evidence type="ECO:0000256" key="3">
    <source>
        <dbReference type="PROSITE-ProRule" id="PRU00221"/>
    </source>
</evidence>
<dbReference type="Pfam" id="PF25168">
    <property type="entry name" value="Beta-prop_WDR36-Utp21_2nd"/>
    <property type="match status" value="1"/>
</dbReference>
<dbReference type="FunFam" id="2.130.10.10:FF:000410">
    <property type="entry name" value="U3 small nucleolar RNA-associated protein 21"/>
    <property type="match status" value="1"/>
</dbReference>
<feature type="domain" description="WDR36/Utp21 C-terminal" evidence="5">
    <location>
        <begin position="724"/>
        <end position="948"/>
    </location>
</feature>
<organism evidence="7 8">
    <name type="scientific">Ambrosiozyma monospora</name>
    <name type="common">Yeast</name>
    <name type="synonym">Endomycopsis monosporus</name>
    <dbReference type="NCBI Taxonomy" id="43982"/>
    <lineage>
        <taxon>Eukaryota</taxon>
        <taxon>Fungi</taxon>
        <taxon>Dikarya</taxon>
        <taxon>Ascomycota</taxon>
        <taxon>Saccharomycotina</taxon>
        <taxon>Pichiomycetes</taxon>
        <taxon>Pichiales</taxon>
        <taxon>Pichiaceae</taxon>
        <taxon>Ambrosiozyma</taxon>
    </lineage>
</organism>
<keyword evidence="8" id="KW-1185">Reference proteome</keyword>
<dbReference type="GO" id="GO:0006364">
    <property type="term" value="P:rRNA processing"/>
    <property type="evidence" value="ECO:0007669"/>
    <property type="project" value="InterPro"/>
</dbReference>
<evidence type="ECO:0000313" key="7">
    <source>
        <dbReference type="EMBL" id="GMG22529.1"/>
    </source>
</evidence>
<gene>
    <name evidence="7" type="ORF">Amon01_000264300</name>
</gene>
<sequence>MVEPITATSNKRKQLKQQTVNGQKVKHSKIFSPFRVIGHVSNGTPFSIGTLGQSFYIATVVGRSFQIYDAATLHLLFVSNTQTPQPISSITAHHQYVFCSYGNKIGVYRRGKLEHEITLPRTGSEFESIKKLLVFGNNLIAATSNSLYIYEKKNEKYPTEYYGTIQSNALFGSIVDLTHLPTYLNKIVVATTSHLMVYNIKSTKLLYTSEEFPDGISCIEPAPALDIIAVGSLQGSCIIFNVKKARKLRTIQTGTNAQVTSVSFRTDGAPHLVCSLVSGDLFFYDLNKKARVHLLRNAHQETYGGCTKSAFLNGQPIIVTTGPDNSLKEFVFDPVLSNTDSSVVSPPRHLRSRGGHSAPPTAINFADTKSHFLRSASSDRSFWTFSLRKDAQSQEMSQKQSKVDKNGKRVGGLSGNYKGKFPPIQMIAQENAREGDWDNIITAHQDETFARTWDSRNKKIGKHQLKTIDGGLVKSVAITQCGNFALIGSSLGGIGAYNIQSGKLRKNYRLHKKPVTGIAVDGMNRKMVSCGLDGIVGFYDFSKSQFLGKLVLDAPITQMVYHRSSDLVALVLDDLSIVVIDVVTQRVVRQLFGHTNRITSIDFSNDGRWIISASLDSTIRTWDLPTGGCIDGIHVPNVVTCLKMSPLGDYLATVHVNGVGISLWTNKSQFKPVSTRQVEDESEFANVLLPNVSGDGGAMMLNGAFDDSADEENDDGYGVYNSLEQIDSELITLSSCSHNKFNTILHLDNVKLRNKTKEPVKKPESTPFFLELTGGKVGDATKDREQGLNGTSENTVNENGNSDSKLLHLDSKQKSFNFESEFTKLLRTAYASKKYDAFVKFIVDLSPSNIDLEIRSLNTLPPYSEIISFVEAITFGLKQNYNYEILVVLMTVFMNVHGDVIYNINKSPEGKANKKVIRAFNEWNNLNAEMNLKLGDLIKYCSGVISFITTT</sequence>
<dbReference type="PANTHER" id="PTHR22840:SF12">
    <property type="entry name" value="WD REPEAT-CONTAINING PROTEIN 36"/>
    <property type="match status" value="1"/>
</dbReference>
<dbReference type="InterPro" id="IPR007319">
    <property type="entry name" value="WDR36/Utp21_C"/>
</dbReference>
<dbReference type="EMBL" id="BSXU01000988">
    <property type="protein sequence ID" value="GMG22529.1"/>
    <property type="molecule type" value="Genomic_DNA"/>
</dbReference>
<proteinExistence type="predicted"/>
<dbReference type="SMART" id="SM00320">
    <property type="entry name" value="WD40"/>
    <property type="match status" value="8"/>
</dbReference>
<evidence type="ECO:0000259" key="6">
    <source>
        <dbReference type="Pfam" id="PF25171"/>
    </source>
</evidence>
<dbReference type="PANTHER" id="PTHR22840">
    <property type="entry name" value="WD REPEAT-CONTAINING PROTEIN 36"/>
    <property type="match status" value="1"/>
</dbReference>
<feature type="region of interest" description="Disordered" evidence="4">
    <location>
        <begin position="778"/>
        <end position="803"/>
    </location>
</feature>
<comment type="caution">
    <text evidence="7">The sequence shown here is derived from an EMBL/GenBank/DDBJ whole genome shotgun (WGS) entry which is preliminary data.</text>
</comment>
<name>A0A9W6YX06_AMBMO</name>
<accession>A0A9W6YX06</accession>
<dbReference type="PROSITE" id="PS50082">
    <property type="entry name" value="WD_REPEATS_2"/>
    <property type="match status" value="1"/>
</dbReference>
<keyword evidence="2" id="KW-0677">Repeat</keyword>
<evidence type="ECO:0000259" key="5">
    <source>
        <dbReference type="Pfam" id="PF04192"/>
    </source>
</evidence>
<feature type="repeat" description="WD" evidence="3">
    <location>
        <begin position="591"/>
        <end position="632"/>
    </location>
</feature>
<dbReference type="InterPro" id="IPR015943">
    <property type="entry name" value="WD40/YVTN_repeat-like_dom_sf"/>
</dbReference>
<dbReference type="OrthoDB" id="10250769at2759"/>
<evidence type="ECO:0000313" key="8">
    <source>
        <dbReference type="Proteomes" id="UP001165063"/>
    </source>
</evidence>
<dbReference type="Pfam" id="PF04192">
    <property type="entry name" value="Utp21"/>
    <property type="match status" value="1"/>
</dbReference>
<dbReference type="InterPro" id="IPR019775">
    <property type="entry name" value="WD40_repeat_CS"/>
</dbReference>
<feature type="compositionally biased region" description="Polar residues" evidence="4">
    <location>
        <begin position="788"/>
        <end position="803"/>
    </location>
</feature>
<dbReference type="PROSITE" id="PS50294">
    <property type="entry name" value="WD_REPEATS_REGION"/>
    <property type="match status" value="1"/>
</dbReference>
<evidence type="ECO:0000256" key="4">
    <source>
        <dbReference type="SAM" id="MobiDB-lite"/>
    </source>
</evidence>
<protein>
    <submittedName>
        <fullName evidence="7">Unnamed protein product</fullName>
    </submittedName>
</protein>
<keyword evidence="1 3" id="KW-0853">WD repeat</keyword>
<dbReference type="AlphaFoldDB" id="A0A9W6YX06"/>